<keyword evidence="2" id="KW-0677">Repeat</keyword>
<evidence type="ECO:0000256" key="2">
    <source>
        <dbReference type="ARBA" id="ARBA00022737"/>
    </source>
</evidence>
<protein>
    <submittedName>
        <fullName evidence="9">Cytochrome c-type biogenesis protein CcmH</fullName>
    </submittedName>
</protein>
<feature type="domain" description="Cytochrome c-type biogenesis protein H TPR" evidence="8">
    <location>
        <begin position="135"/>
        <end position="266"/>
    </location>
</feature>
<dbReference type="Gene3D" id="1.25.40.10">
    <property type="entry name" value="Tetratricopeptide repeat domain"/>
    <property type="match status" value="2"/>
</dbReference>
<evidence type="ECO:0000313" key="10">
    <source>
        <dbReference type="Proteomes" id="UP000192656"/>
    </source>
</evidence>
<dbReference type="OrthoDB" id="9815847at2"/>
<feature type="transmembrane region" description="Helical" evidence="7">
    <location>
        <begin position="95"/>
        <end position="116"/>
    </location>
</feature>
<dbReference type="SUPFAM" id="SSF48452">
    <property type="entry name" value="TPR-like"/>
    <property type="match status" value="1"/>
</dbReference>
<sequence length="411" mass="42975">MIFWLIAAAMTAGIVLVILYPVLFPAGTAARTRAEHDVEVYRAQLSELETDVERGTLSSEEAETARAEIARRLLKADAAASAGALKGTAGARWPLAVAAVMALGVPILSVAAYGMFGAPGLQDYPLSARAVPGGGPSINPEVDQLLAAAEARLAENPDDGQGWNVIAPIYLRMGRTDDAVDAFQKAISLLGTNAAREGGLGEALVQQAGGEVTEEARQAFERSLKDNPDYLPSRFFLALDLSQEGRNEEAATAWQSLIEASPENAPWMNIARAGLADSRQKAGLSPLPESDLAASSAADVTSTSRPSQAPSVPGPTAEQMAAASGMNAGDRRAMIEGMVSQLASKLAQNPDDAEGWMRLIRSYSVLGEPKKASDALARALGAMGDNENARSEIAALARSLGVEPTQEGQTP</sequence>
<dbReference type="PANTHER" id="PTHR47870">
    <property type="entry name" value="CYTOCHROME C-TYPE BIOGENESIS PROTEIN CCMH"/>
    <property type="match status" value="1"/>
</dbReference>
<evidence type="ECO:0000256" key="1">
    <source>
        <dbReference type="ARBA" id="ARBA00004196"/>
    </source>
</evidence>
<dbReference type="GO" id="GO:0017004">
    <property type="term" value="P:cytochrome complex assembly"/>
    <property type="evidence" value="ECO:0007669"/>
    <property type="project" value="UniProtKB-KW"/>
</dbReference>
<dbReference type="STRING" id="937218.SAMN06297251_10559"/>
<keyword evidence="4 5" id="KW-0802">TPR repeat</keyword>
<reference evidence="9 10" key="1">
    <citation type="submission" date="2017-04" db="EMBL/GenBank/DDBJ databases">
        <authorList>
            <person name="Afonso C.L."/>
            <person name="Miller P.J."/>
            <person name="Scott M.A."/>
            <person name="Spackman E."/>
            <person name="Goraichik I."/>
            <person name="Dimitrov K.M."/>
            <person name="Suarez D.L."/>
            <person name="Swayne D.E."/>
        </authorList>
    </citation>
    <scope>NUCLEOTIDE SEQUENCE [LARGE SCALE GENOMIC DNA]</scope>
    <source>
        <strain evidence="9 10">CGMCC 1.10972</strain>
    </source>
</reference>
<keyword evidence="10" id="KW-1185">Reference proteome</keyword>
<keyword evidence="7" id="KW-0812">Transmembrane</keyword>
<accession>A0A1W2ASX5</accession>
<dbReference type="RefSeq" id="WP_084409499.1">
    <property type="nucleotide sequence ID" value="NZ_FWXR01000005.1"/>
</dbReference>
<dbReference type="AlphaFoldDB" id="A0A1W2ASX5"/>
<evidence type="ECO:0000313" key="9">
    <source>
        <dbReference type="EMBL" id="SMC63797.1"/>
    </source>
</evidence>
<dbReference type="InterPro" id="IPR017560">
    <property type="entry name" value="Cyt_c_biogenesis_CcmI"/>
</dbReference>
<feature type="transmembrane region" description="Helical" evidence="7">
    <location>
        <begin position="6"/>
        <end position="24"/>
    </location>
</feature>
<comment type="subcellular location">
    <subcellularLocation>
        <location evidence="1">Cell envelope</location>
    </subcellularLocation>
</comment>
<dbReference type="PANTHER" id="PTHR47870:SF1">
    <property type="entry name" value="CYTOCHROME C-TYPE BIOGENESIS PROTEIN CCMH"/>
    <property type="match status" value="1"/>
</dbReference>
<keyword evidence="3" id="KW-0201">Cytochrome c-type biogenesis</keyword>
<dbReference type="SMART" id="SM00028">
    <property type="entry name" value="TPR"/>
    <property type="match status" value="3"/>
</dbReference>
<evidence type="ECO:0000256" key="6">
    <source>
        <dbReference type="SAM" id="MobiDB-lite"/>
    </source>
</evidence>
<keyword evidence="7" id="KW-1133">Transmembrane helix</keyword>
<dbReference type="PROSITE" id="PS50005">
    <property type="entry name" value="TPR"/>
    <property type="match status" value="1"/>
</dbReference>
<evidence type="ECO:0000256" key="4">
    <source>
        <dbReference type="ARBA" id="ARBA00022803"/>
    </source>
</evidence>
<evidence type="ECO:0000256" key="3">
    <source>
        <dbReference type="ARBA" id="ARBA00022748"/>
    </source>
</evidence>
<evidence type="ECO:0000256" key="5">
    <source>
        <dbReference type="PROSITE-ProRule" id="PRU00339"/>
    </source>
</evidence>
<dbReference type="EMBL" id="FWXR01000005">
    <property type="protein sequence ID" value="SMC63797.1"/>
    <property type="molecule type" value="Genomic_DNA"/>
</dbReference>
<evidence type="ECO:0000256" key="7">
    <source>
        <dbReference type="SAM" id="Phobius"/>
    </source>
</evidence>
<dbReference type="InterPro" id="IPR051263">
    <property type="entry name" value="C-type_cytochrome_biogenesis"/>
</dbReference>
<organism evidence="9 10">
    <name type="scientific">Fulvimarina manganoxydans</name>
    <dbReference type="NCBI Taxonomy" id="937218"/>
    <lineage>
        <taxon>Bacteria</taxon>
        <taxon>Pseudomonadati</taxon>
        <taxon>Pseudomonadota</taxon>
        <taxon>Alphaproteobacteria</taxon>
        <taxon>Hyphomicrobiales</taxon>
        <taxon>Aurantimonadaceae</taxon>
        <taxon>Fulvimarina</taxon>
    </lineage>
</organism>
<gene>
    <name evidence="9" type="ORF">SAMN06297251_10559</name>
</gene>
<dbReference type="Pfam" id="PF23914">
    <property type="entry name" value="TPR_CcmH_CycH"/>
    <property type="match status" value="1"/>
</dbReference>
<dbReference type="GO" id="GO:0030313">
    <property type="term" value="C:cell envelope"/>
    <property type="evidence" value="ECO:0007669"/>
    <property type="project" value="UniProtKB-SubCell"/>
</dbReference>
<feature type="region of interest" description="Disordered" evidence="6">
    <location>
        <begin position="281"/>
        <end position="326"/>
    </location>
</feature>
<dbReference type="InterPro" id="IPR056413">
    <property type="entry name" value="TPR_CcmH_CycH"/>
</dbReference>
<keyword evidence="7" id="KW-0472">Membrane</keyword>
<dbReference type="Proteomes" id="UP000192656">
    <property type="component" value="Unassembled WGS sequence"/>
</dbReference>
<proteinExistence type="predicted"/>
<dbReference type="InterPro" id="IPR011990">
    <property type="entry name" value="TPR-like_helical_dom_sf"/>
</dbReference>
<name>A0A1W2ASX5_9HYPH</name>
<evidence type="ECO:0000259" key="8">
    <source>
        <dbReference type="Pfam" id="PF23914"/>
    </source>
</evidence>
<dbReference type="NCBIfam" id="TIGR03142">
    <property type="entry name" value="cytochro_ccmI"/>
    <property type="match status" value="1"/>
</dbReference>
<dbReference type="InterPro" id="IPR019734">
    <property type="entry name" value="TPR_rpt"/>
</dbReference>
<feature type="repeat" description="TPR" evidence="5">
    <location>
        <begin position="160"/>
        <end position="193"/>
    </location>
</feature>
<feature type="compositionally biased region" description="Low complexity" evidence="6">
    <location>
        <begin position="285"/>
        <end position="304"/>
    </location>
</feature>